<name>A0A1E5H9B0_9ENTE</name>
<dbReference type="EMBL" id="MIKC01000039">
    <property type="protein sequence ID" value="OEG21539.1"/>
    <property type="molecule type" value="Genomic_DNA"/>
</dbReference>
<dbReference type="STRING" id="1131292.BCR24_06605"/>
<sequence length="69" mass="7706">MATVLVTEKNLGRLNLNADNVEFLRKANAENGVRFLIYLHSGKVLDVDSVSYQHVSAVFGSERWNRKGG</sequence>
<reference evidence="2" key="1">
    <citation type="submission" date="2016-09" db="EMBL/GenBank/DDBJ databases">
        <authorList>
            <person name="Gulvik C.A."/>
        </authorList>
    </citation>
    <scope>NUCLEOTIDE SEQUENCE [LARGE SCALE GENOMIC DNA]</scope>
    <source>
        <strain evidence="2">LMG 26676</strain>
    </source>
</reference>
<organism evidence="1 2">
    <name type="scientific">Enterococcus ureilyticus</name>
    <dbReference type="NCBI Taxonomy" id="1131292"/>
    <lineage>
        <taxon>Bacteria</taxon>
        <taxon>Bacillati</taxon>
        <taxon>Bacillota</taxon>
        <taxon>Bacilli</taxon>
        <taxon>Lactobacillales</taxon>
        <taxon>Enterococcaceae</taxon>
        <taxon>Enterococcus</taxon>
    </lineage>
</organism>
<protein>
    <submittedName>
        <fullName evidence="1">Uncharacterized protein</fullName>
    </submittedName>
</protein>
<dbReference type="AlphaFoldDB" id="A0A1E5H9B0"/>
<proteinExistence type="predicted"/>
<accession>A0A1E5H9B0</accession>
<evidence type="ECO:0000313" key="2">
    <source>
        <dbReference type="Proteomes" id="UP000094469"/>
    </source>
</evidence>
<dbReference type="Proteomes" id="UP000094469">
    <property type="component" value="Unassembled WGS sequence"/>
</dbReference>
<evidence type="ECO:0000313" key="1">
    <source>
        <dbReference type="EMBL" id="OEG21539.1"/>
    </source>
</evidence>
<comment type="caution">
    <text evidence="1">The sequence shown here is derived from an EMBL/GenBank/DDBJ whole genome shotgun (WGS) entry which is preliminary data.</text>
</comment>
<keyword evidence="2" id="KW-1185">Reference proteome</keyword>
<dbReference type="RefSeq" id="WP_069640935.1">
    <property type="nucleotide sequence ID" value="NZ_JAFBEZ010000005.1"/>
</dbReference>
<gene>
    <name evidence="1" type="ORF">BCR24_06605</name>
</gene>